<dbReference type="EMBL" id="FOAB01000002">
    <property type="protein sequence ID" value="SEK76559.1"/>
    <property type="molecule type" value="Genomic_DNA"/>
</dbReference>
<dbReference type="STRING" id="1038014.SAMN04487910_1063"/>
<feature type="transmembrane region" description="Helical" evidence="1">
    <location>
        <begin position="229"/>
        <end position="247"/>
    </location>
</feature>
<dbReference type="InterPro" id="IPR042150">
    <property type="entry name" value="MmRce1-like"/>
</dbReference>
<accession>A0A1H7JPL5</accession>
<feature type="transmembrane region" description="Helical" evidence="1">
    <location>
        <begin position="171"/>
        <end position="191"/>
    </location>
</feature>
<sequence length="283" mass="32413">MIKLEKNVWYYIGLVFLFTYTIQIISILIADENAFLAQFFVGFTMFIPGIAAIVYLIKTKQGLKYINWDIGKIKYIVFSLILPILITFLGILVFEHTGLASNNVFLINNAQVHSIEIPLIFGSNQQSILFFILNFFVTGILFSLLTSFLTIGEEIGWRGFLQKKLLEKNSLFKSLTFLGILWGFWHFPLIINGFNYPEYPMLGAFLFFPLTIVFVSYFIGWLTINSKSVWPAVLAHGVINSFMILLFEMDFGKNKLEGNLSILGLWLIIGTISFYLLSKKTIN</sequence>
<dbReference type="GO" id="GO:0006508">
    <property type="term" value="P:proteolysis"/>
    <property type="evidence" value="ECO:0007669"/>
    <property type="project" value="UniProtKB-KW"/>
</dbReference>
<name>A0A1H7JPL5_AQUAM</name>
<evidence type="ECO:0000256" key="1">
    <source>
        <dbReference type="SAM" id="Phobius"/>
    </source>
</evidence>
<dbReference type="GO" id="GO:0080120">
    <property type="term" value="P:CAAX-box protein maturation"/>
    <property type="evidence" value="ECO:0007669"/>
    <property type="project" value="UniProtKB-ARBA"/>
</dbReference>
<keyword evidence="1" id="KW-1133">Transmembrane helix</keyword>
<dbReference type="PANTHER" id="PTHR35797:SF1">
    <property type="entry name" value="PROTEASE"/>
    <property type="match status" value="1"/>
</dbReference>
<feature type="domain" description="CAAX prenyl protease 2/Lysostaphin resistance protein A-like" evidence="2">
    <location>
        <begin position="129"/>
        <end position="241"/>
    </location>
</feature>
<keyword evidence="3" id="KW-0645">Protease</keyword>
<evidence type="ECO:0000313" key="3">
    <source>
        <dbReference type="EMBL" id="SEK76559.1"/>
    </source>
</evidence>
<dbReference type="AlphaFoldDB" id="A0A1H7JPL5"/>
<feature type="transmembrane region" description="Helical" evidence="1">
    <location>
        <begin position="75"/>
        <end position="94"/>
    </location>
</feature>
<feature type="transmembrane region" description="Helical" evidence="1">
    <location>
        <begin position="203"/>
        <end position="222"/>
    </location>
</feature>
<feature type="transmembrane region" description="Helical" evidence="1">
    <location>
        <begin position="35"/>
        <end position="55"/>
    </location>
</feature>
<dbReference type="RefSeq" id="WP_091406401.1">
    <property type="nucleotide sequence ID" value="NZ_FOAB01000002.1"/>
</dbReference>
<keyword evidence="4" id="KW-1185">Reference proteome</keyword>
<dbReference type="Proteomes" id="UP000198521">
    <property type="component" value="Unassembled WGS sequence"/>
</dbReference>
<feature type="transmembrane region" description="Helical" evidence="1">
    <location>
        <begin position="7"/>
        <end position="29"/>
    </location>
</feature>
<evidence type="ECO:0000259" key="2">
    <source>
        <dbReference type="Pfam" id="PF02517"/>
    </source>
</evidence>
<dbReference type="PANTHER" id="PTHR35797">
    <property type="entry name" value="PROTEASE-RELATED"/>
    <property type="match status" value="1"/>
</dbReference>
<feature type="transmembrane region" description="Helical" evidence="1">
    <location>
        <begin position="128"/>
        <end position="151"/>
    </location>
</feature>
<keyword evidence="3" id="KW-0378">Hydrolase</keyword>
<dbReference type="InterPro" id="IPR003675">
    <property type="entry name" value="Rce1/LyrA-like_dom"/>
</dbReference>
<reference evidence="4" key="1">
    <citation type="submission" date="2016-10" db="EMBL/GenBank/DDBJ databases">
        <authorList>
            <person name="Varghese N."/>
            <person name="Submissions S."/>
        </authorList>
    </citation>
    <scope>NUCLEOTIDE SEQUENCE [LARGE SCALE GENOMIC DNA]</scope>
    <source>
        <strain evidence="4">DSM 25232 / NCIMB 14723 / 92V</strain>
    </source>
</reference>
<evidence type="ECO:0000313" key="4">
    <source>
        <dbReference type="Proteomes" id="UP000198521"/>
    </source>
</evidence>
<feature type="transmembrane region" description="Helical" evidence="1">
    <location>
        <begin position="259"/>
        <end position="277"/>
    </location>
</feature>
<gene>
    <name evidence="3" type="ORF">SAMN04487910_1063</name>
</gene>
<dbReference type="GO" id="GO:0004175">
    <property type="term" value="F:endopeptidase activity"/>
    <property type="evidence" value="ECO:0007669"/>
    <property type="project" value="UniProtKB-ARBA"/>
</dbReference>
<protein>
    <submittedName>
        <fullName evidence="3">CAAX protease self-immunity</fullName>
    </submittedName>
</protein>
<dbReference type="OrthoDB" id="9777755at2"/>
<proteinExistence type="predicted"/>
<keyword evidence="1" id="KW-0472">Membrane</keyword>
<dbReference type="Pfam" id="PF02517">
    <property type="entry name" value="Rce1-like"/>
    <property type="match status" value="1"/>
</dbReference>
<organism evidence="3 4">
    <name type="scientific">Aquimarina amphilecti</name>
    <dbReference type="NCBI Taxonomy" id="1038014"/>
    <lineage>
        <taxon>Bacteria</taxon>
        <taxon>Pseudomonadati</taxon>
        <taxon>Bacteroidota</taxon>
        <taxon>Flavobacteriia</taxon>
        <taxon>Flavobacteriales</taxon>
        <taxon>Flavobacteriaceae</taxon>
        <taxon>Aquimarina</taxon>
    </lineage>
</organism>
<keyword evidence="1" id="KW-0812">Transmembrane</keyword>